<protein>
    <recommendedName>
        <fullName evidence="4">EIPR1-like beta-propeller domain-containing protein</fullName>
    </recommendedName>
</protein>
<dbReference type="SMART" id="SM00320">
    <property type="entry name" value="WD40"/>
    <property type="match status" value="2"/>
</dbReference>
<accession>A0AAE0KWW6</accession>
<evidence type="ECO:0000256" key="1">
    <source>
        <dbReference type="ARBA" id="ARBA00005672"/>
    </source>
</evidence>
<evidence type="ECO:0000313" key="6">
    <source>
        <dbReference type="Proteomes" id="UP001190700"/>
    </source>
</evidence>
<keyword evidence="2" id="KW-0853">WD repeat</keyword>
<dbReference type="PANTHER" id="PTHR14205">
    <property type="entry name" value="WD-REPEAT PROTEIN"/>
    <property type="match status" value="1"/>
</dbReference>
<dbReference type="Pfam" id="PF23609">
    <property type="entry name" value="Beta-prop_EIPR1"/>
    <property type="match status" value="1"/>
</dbReference>
<name>A0AAE0KWW6_9CHLO</name>
<evidence type="ECO:0000256" key="3">
    <source>
        <dbReference type="ARBA" id="ARBA00022737"/>
    </source>
</evidence>
<dbReference type="InterPro" id="IPR040323">
    <property type="entry name" value="EIPR1"/>
</dbReference>
<gene>
    <name evidence="5" type="ORF">CYMTET_27454</name>
</gene>
<feature type="non-terminal residue" evidence="5">
    <location>
        <position position="1"/>
    </location>
</feature>
<dbReference type="Pfam" id="PF00400">
    <property type="entry name" value="WD40"/>
    <property type="match status" value="1"/>
</dbReference>
<sequence>VTAGDDCKIRFWDKRNAQKGPLLEMIAHSHWVWQAKYNPFHDRLLLTSSTDTNAALWRVLSLSADAKLEEYGASVSPTASPSSRSIKDPSDIQVHTYTEHEDSIYGVAWSASDPWIFATLSYDGRVVINTVPRGEKYKILL</sequence>
<reference evidence="5 6" key="1">
    <citation type="journal article" date="2015" name="Genome Biol. Evol.">
        <title>Comparative Genomics of a Bacterivorous Green Alga Reveals Evolutionary Causalities and Consequences of Phago-Mixotrophic Mode of Nutrition.</title>
        <authorList>
            <person name="Burns J.A."/>
            <person name="Paasch A."/>
            <person name="Narechania A."/>
            <person name="Kim E."/>
        </authorList>
    </citation>
    <scope>NUCLEOTIDE SEQUENCE [LARGE SCALE GENOMIC DNA]</scope>
    <source>
        <strain evidence="5 6">PLY_AMNH</strain>
    </source>
</reference>
<evidence type="ECO:0000313" key="5">
    <source>
        <dbReference type="EMBL" id="KAK3263763.1"/>
    </source>
</evidence>
<dbReference type="Proteomes" id="UP001190700">
    <property type="component" value="Unassembled WGS sequence"/>
</dbReference>
<dbReference type="GO" id="GO:0016567">
    <property type="term" value="P:protein ubiquitination"/>
    <property type="evidence" value="ECO:0007669"/>
    <property type="project" value="TreeGrafter"/>
</dbReference>
<dbReference type="PANTHER" id="PTHR14205:SF15">
    <property type="entry name" value="EARP AND GARP COMPLEX-INTERACTING PROTEIN 1"/>
    <property type="match status" value="1"/>
</dbReference>
<dbReference type="InterPro" id="IPR059104">
    <property type="entry name" value="Beta-prop_EIPR1-like"/>
</dbReference>
<dbReference type="Gene3D" id="2.130.10.10">
    <property type="entry name" value="YVTN repeat-like/Quinoprotein amine dehydrogenase"/>
    <property type="match status" value="1"/>
</dbReference>
<feature type="domain" description="EIPR1-like beta-propeller" evidence="4">
    <location>
        <begin position="1"/>
        <end position="57"/>
    </location>
</feature>
<dbReference type="AlphaFoldDB" id="A0AAE0KWW6"/>
<keyword evidence="3" id="KW-0677">Repeat</keyword>
<evidence type="ECO:0000256" key="2">
    <source>
        <dbReference type="ARBA" id="ARBA00022574"/>
    </source>
</evidence>
<comment type="caution">
    <text evidence="5">The sequence shown here is derived from an EMBL/GenBank/DDBJ whole genome shotgun (WGS) entry which is preliminary data.</text>
</comment>
<comment type="similarity">
    <text evidence="1">Belongs to the WD repeat EIPR1 family.</text>
</comment>
<dbReference type="EMBL" id="LGRX02015068">
    <property type="protein sequence ID" value="KAK3263763.1"/>
    <property type="molecule type" value="Genomic_DNA"/>
</dbReference>
<proteinExistence type="inferred from homology"/>
<keyword evidence="6" id="KW-1185">Reference proteome</keyword>
<evidence type="ECO:0000259" key="4">
    <source>
        <dbReference type="Pfam" id="PF23609"/>
    </source>
</evidence>
<dbReference type="InterPro" id="IPR015943">
    <property type="entry name" value="WD40/YVTN_repeat-like_dom_sf"/>
</dbReference>
<organism evidence="5 6">
    <name type="scientific">Cymbomonas tetramitiformis</name>
    <dbReference type="NCBI Taxonomy" id="36881"/>
    <lineage>
        <taxon>Eukaryota</taxon>
        <taxon>Viridiplantae</taxon>
        <taxon>Chlorophyta</taxon>
        <taxon>Pyramimonadophyceae</taxon>
        <taxon>Pyramimonadales</taxon>
        <taxon>Pyramimonadaceae</taxon>
        <taxon>Cymbomonas</taxon>
    </lineage>
</organism>
<dbReference type="InterPro" id="IPR001680">
    <property type="entry name" value="WD40_rpt"/>
</dbReference>
<dbReference type="InterPro" id="IPR036322">
    <property type="entry name" value="WD40_repeat_dom_sf"/>
</dbReference>
<dbReference type="SUPFAM" id="SSF50978">
    <property type="entry name" value="WD40 repeat-like"/>
    <property type="match status" value="1"/>
</dbReference>